<comment type="caution">
    <text evidence="4">The sequence shown here is derived from an EMBL/GenBank/DDBJ whole genome shotgun (WGS) entry which is preliminary data.</text>
</comment>
<dbReference type="InterPro" id="IPR039536">
    <property type="entry name" value="TetR_C_Proteobacteria"/>
</dbReference>
<feature type="DNA-binding region" description="H-T-H motif" evidence="2">
    <location>
        <begin position="33"/>
        <end position="52"/>
    </location>
</feature>
<dbReference type="Gene3D" id="1.10.357.10">
    <property type="entry name" value="Tetracycline Repressor, domain 2"/>
    <property type="match status" value="1"/>
</dbReference>
<evidence type="ECO:0000256" key="2">
    <source>
        <dbReference type="PROSITE-ProRule" id="PRU00335"/>
    </source>
</evidence>
<sequence length="208" mass="22885">MVVPQISRSERKRADILTAARELFLAHGYLGSSVDDVASRARVSKPTVYSHFGSKEALFVAVVSTMTNEASDQVRRLRPEQHTHPDSDVSGFLRAYGLRQLQVVLDPALLRLRRLVIGEVSRFPDLARALFDGGPARAITELATILTTFTERGLLHVADPRTAATHLNWMIMGGPLNEAMLSADGPTDETALRHHVDEAVRIFLAAHS</sequence>
<dbReference type="InterPro" id="IPR036271">
    <property type="entry name" value="Tet_transcr_reg_TetR-rel_C_sf"/>
</dbReference>
<dbReference type="PRINTS" id="PR00455">
    <property type="entry name" value="HTHTETR"/>
</dbReference>
<dbReference type="InterPro" id="IPR009057">
    <property type="entry name" value="Homeodomain-like_sf"/>
</dbReference>
<accession>A0ABW0EMY1</accession>
<dbReference type="InterPro" id="IPR023772">
    <property type="entry name" value="DNA-bd_HTH_TetR-type_CS"/>
</dbReference>
<evidence type="ECO:0000313" key="4">
    <source>
        <dbReference type="EMBL" id="MFC5286895.1"/>
    </source>
</evidence>
<dbReference type="InterPro" id="IPR050109">
    <property type="entry name" value="HTH-type_TetR-like_transc_reg"/>
</dbReference>
<keyword evidence="1 2" id="KW-0238">DNA-binding</keyword>
<feature type="domain" description="HTH tetR-type" evidence="3">
    <location>
        <begin position="10"/>
        <end position="70"/>
    </location>
</feature>
<reference evidence="5" key="1">
    <citation type="journal article" date="2019" name="Int. J. Syst. Evol. Microbiol.">
        <title>The Global Catalogue of Microorganisms (GCM) 10K type strain sequencing project: providing services to taxonomists for standard genome sequencing and annotation.</title>
        <authorList>
            <consortium name="The Broad Institute Genomics Platform"/>
            <consortium name="The Broad Institute Genome Sequencing Center for Infectious Disease"/>
            <person name="Wu L."/>
            <person name="Ma J."/>
        </authorList>
    </citation>
    <scope>NUCLEOTIDE SEQUENCE [LARGE SCALE GENOMIC DNA]</scope>
    <source>
        <strain evidence="5">CCUG 59778</strain>
    </source>
</reference>
<dbReference type="PANTHER" id="PTHR30055:SF146">
    <property type="entry name" value="HTH-TYPE TRANSCRIPTIONAL DUAL REGULATOR CECR"/>
    <property type="match status" value="1"/>
</dbReference>
<dbReference type="PROSITE" id="PS50977">
    <property type="entry name" value="HTH_TETR_2"/>
    <property type="match status" value="1"/>
</dbReference>
<dbReference type="Proteomes" id="UP001596157">
    <property type="component" value="Unassembled WGS sequence"/>
</dbReference>
<dbReference type="PANTHER" id="PTHR30055">
    <property type="entry name" value="HTH-TYPE TRANSCRIPTIONAL REGULATOR RUTR"/>
    <property type="match status" value="1"/>
</dbReference>
<gene>
    <name evidence="4" type="ORF">ACFPM7_07515</name>
</gene>
<organism evidence="4 5">
    <name type="scientific">Actinokineospora guangxiensis</name>
    <dbReference type="NCBI Taxonomy" id="1490288"/>
    <lineage>
        <taxon>Bacteria</taxon>
        <taxon>Bacillati</taxon>
        <taxon>Actinomycetota</taxon>
        <taxon>Actinomycetes</taxon>
        <taxon>Pseudonocardiales</taxon>
        <taxon>Pseudonocardiaceae</taxon>
        <taxon>Actinokineospora</taxon>
    </lineage>
</organism>
<evidence type="ECO:0000256" key="1">
    <source>
        <dbReference type="ARBA" id="ARBA00023125"/>
    </source>
</evidence>
<dbReference type="EMBL" id="JBHSKF010000003">
    <property type="protein sequence ID" value="MFC5286895.1"/>
    <property type="molecule type" value="Genomic_DNA"/>
</dbReference>
<dbReference type="SUPFAM" id="SSF48498">
    <property type="entry name" value="Tetracyclin repressor-like, C-terminal domain"/>
    <property type="match status" value="1"/>
</dbReference>
<dbReference type="SUPFAM" id="SSF46689">
    <property type="entry name" value="Homeodomain-like"/>
    <property type="match status" value="1"/>
</dbReference>
<dbReference type="PROSITE" id="PS01081">
    <property type="entry name" value="HTH_TETR_1"/>
    <property type="match status" value="1"/>
</dbReference>
<dbReference type="Pfam" id="PF00440">
    <property type="entry name" value="TetR_N"/>
    <property type="match status" value="1"/>
</dbReference>
<evidence type="ECO:0000259" key="3">
    <source>
        <dbReference type="PROSITE" id="PS50977"/>
    </source>
</evidence>
<dbReference type="Pfam" id="PF14246">
    <property type="entry name" value="TetR_C_7"/>
    <property type="match status" value="1"/>
</dbReference>
<proteinExistence type="predicted"/>
<keyword evidence="5" id="KW-1185">Reference proteome</keyword>
<evidence type="ECO:0000313" key="5">
    <source>
        <dbReference type="Proteomes" id="UP001596157"/>
    </source>
</evidence>
<dbReference type="RefSeq" id="WP_378245312.1">
    <property type="nucleotide sequence ID" value="NZ_JBHSKF010000003.1"/>
</dbReference>
<name>A0ABW0EMY1_9PSEU</name>
<protein>
    <submittedName>
        <fullName evidence="4">TetR/AcrR family transcriptional regulator</fullName>
    </submittedName>
</protein>
<dbReference type="InterPro" id="IPR001647">
    <property type="entry name" value="HTH_TetR"/>
</dbReference>